<evidence type="ECO:0000313" key="3">
    <source>
        <dbReference type="WBParaSite" id="EVEC_0001289701-mRNA-1"/>
    </source>
</evidence>
<keyword evidence="2" id="KW-1185">Reference proteome</keyword>
<dbReference type="Proteomes" id="UP000274131">
    <property type="component" value="Unassembled WGS sequence"/>
</dbReference>
<dbReference type="EMBL" id="UXUI01013373">
    <property type="protein sequence ID" value="VDD97313.1"/>
    <property type="molecule type" value="Genomic_DNA"/>
</dbReference>
<sequence length="98" mass="10932">MGKKSGGGGLYLAETIDKDKVDRLQQFYIGAYDISDREKLLSTALVNLLVEWIAEDGEGEEENSKFNLEVGPKFSAQHYSVTVAHLQPYENVLQVVAR</sequence>
<accession>A0A0N4VPG8</accession>
<name>A0A0N4VPG8_ENTVE</name>
<organism evidence="3">
    <name type="scientific">Enterobius vermicularis</name>
    <name type="common">Human pinworm</name>
    <dbReference type="NCBI Taxonomy" id="51028"/>
    <lineage>
        <taxon>Eukaryota</taxon>
        <taxon>Metazoa</taxon>
        <taxon>Ecdysozoa</taxon>
        <taxon>Nematoda</taxon>
        <taxon>Chromadorea</taxon>
        <taxon>Rhabditida</taxon>
        <taxon>Spirurina</taxon>
        <taxon>Oxyuridomorpha</taxon>
        <taxon>Oxyuroidea</taxon>
        <taxon>Oxyuridae</taxon>
        <taxon>Enterobius</taxon>
    </lineage>
</organism>
<proteinExistence type="predicted"/>
<evidence type="ECO:0000313" key="2">
    <source>
        <dbReference type="Proteomes" id="UP000274131"/>
    </source>
</evidence>
<reference evidence="3" key="1">
    <citation type="submission" date="2017-02" db="UniProtKB">
        <authorList>
            <consortium name="WormBaseParasite"/>
        </authorList>
    </citation>
    <scope>IDENTIFICATION</scope>
</reference>
<dbReference type="WBParaSite" id="EVEC_0001289701-mRNA-1">
    <property type="protein sequence ID" value="EVEC_0001289701-mRNA-1"/>
    <property type="gene ID" value="EVEC_0001289701"/>
</dbReference>
<gene>
    <name evidence="1" type="ORF">EVEC_LOCUS12064</name>
</gene>
<reference evidence="1 2" key="2">
    <citation type="submission" date="2018-10" db="EMBL/GenBank/DDBJ databases">
        <authorList>
            <consortium name="Pathogen Informatics"/>
        </authorList>
    </citation>
    <scope>NUCLEOTIDE SEQUENCE [LARGE SCALE GENOMIC DNA]</scope>
</reference>
<protein>
    <submittedName>
        <fullName evidence="3">Ubiquitinyl hydrolase 1</fullName>
    </submittedName>
</protein>
<dbReference type="AlphaFoldDB" id="A0A0N4VPG8"/>
<evidence type="ECO:0000313" key="1">
    <source>
        <dbReference type="EMBL" id="VDD97313.1"/>
    </source>
</evidence>